<evidence type="ECO:0000313" key="2">
    <source>
        <dbReference type="Proteomes" id="UP000268033"/>
    </source>
</evidence>
<name>A0A3N1PQS7_9GAMM</name>
<reference evidence="1 2" key="1">
    <citation type="submission" date="2018-11" db="EMBL/GenBank/DDBJ databases">
        <title>Genomic Encyclopedia of Type Strains, Phase IV (KMG-IV): sequencing the most valuable type-strain genomes for metagenomic binning, comparative biology and taxonomic classification.</title>
        <authorList>
            <person name="Goeker M."/>
        </authorList>
    </citation>
    <scope>NUCLEOTIDE SEQUENCE [LARGE SCALE GENOMIC DNA]</scope>
    <source>
        <strain evidence="1 2">DSM 21945</strain>
    </source>
</reference>
<dbReference type="OrthoDB" id="9255939at2"/>
<accession>A0A3N1PQS7</accession>
<keyword evidence="2" id="KW-1185">Reference proteome</keyword>
<dbReference type="AlphaFoldDB" id="A0A3N1PQS7"/>
<organism evidence="1 2">
    <name type="scientific">Gallaecimonas pentaromativorans</name>
    <dbReference type="NCBI Taxonomy" id="584787"/>
    <lineage>
        <taxon>Bacteria</taxon>
        <taxon>Pseudomonadati</taxon>
        <taxon>Pseudomonadota</taxon>
        <taxon>Gammaproteobacteria</taxon>
        <taxon>Enterobacterales</taxon>
        <taxon>Gallaecimonadaceae</taxon>
        <taxon>Gallaecimonas</taxon>
    </lineage>
</organism>
<dbReference type="Proteomes" id="UP000268033">
    <property type="component" value="Unassembled WGS sequence"/>
</dbReference>
<dbReference type="RefSeq" id="WP_050657852.1">
    <property type="nucleotide sequence ID" value="NZ_LFWC01000002.1"/>
</dbReference>
<protein>
    <submittedName>
        <fullName evidence="1">Uncharacterized protein</fullName>
    </submittedName>
</protein>
<comment type="caution">
    <text evidence="1">The sequence shown here is derived from an EMBL/GenBank/DDBJ whole genome shotgun (WGS) entry which is preliminary data.</text>
</comment>
<sequence>MKRPGFNSNKQHAARLEATLATGHDYSKTNLRTADLAAPHRAPYAEIRDLILTGNRHQIRKAVRPMIKASRHVRRALAKVSLAANASDYRRLSTMYRKGERGVRKSYKAFKANPGDTALRRALVVSLNNLPSNAPGLGPHNTVNNPVSDRLHLQPTGQLTEPLSPRSDAARRAFPQVGVASTSSGNVVSVTGATHAPFPTIGNPQSQVTIPTHAPQVRGSLWVTQGGDVMQPSGTTGWKKIT</sequence>
<gene>
    <name evidence="1" type="ORF">EDC28_101255</name>
</gene>
<evidence type="ECO:0000313" key="1">
    <source>
        <dbReference type="EMBL" id="ROQ30569.1"/>
    </source>
</evidence>
<proteinExistence type="predicted"/>
<dbReference type="STRING" id="584787.GCA_001247655_01848"/>
<dbReference type="EMBL" id="RJUL01000001">
    <property type="protein sequence ID" value="ROQ30569.1"/>
    <property type="molecule type" value="Genomic_DNA"/>
</dbReference>